<accession>A0A068SAF7</accession>
<comment type="caution">
    <text evidence="1">The sequence shown here is derived from an EMBL/GenBank/DDBJ whole genome shotgun (WGS) entry which is preliminary data.</text>
</comment>
<dbReference type="Proteomes" id="UP000027586">
    <property type="component" value="Unassembled WGS sequence"/>
</dbReference>
<organism evidence="1 2">
    <name type="scientific">Lichtheimia corymbifera JMRC:FSU:9682</name>
    <dbReference type="NCBI Taxonomy" id="1263082"/>
    <lineage>
        <taxon>Eukaryota</taxon>
        <taxon>Fungi</taxon>
        <taxon>Fungi incertae sedis</taxon>
        <taxon>Mucoromycota</taxon>
        <taxon>Mucoromycotina</taxon>
        <taxon>Mucoromycetes</taxon>
        <taxon>Mucorales</taxon>
        <taxon>Lichtheimiaceae</taxon>
        <taxon>Lichtheimia</taxon>
    </lineage>
</organism>
<proteinExistence type="predicted"/>
<sequence length="166" mass="19253">MKLLFKTVVKESKAGNDKARMCVCTEKYKLLSDGQGGGEEMQILDVLDVLLSSFQYKPTEKSELTYYRRFASLLDIILRDTDFEMADGEHTSKATKTARLWNMVLCNDLDKQQRTFGRRIDLIIANMDVELSSSEWKKHTTPRNLGIQQQMDYSYWGWIRLVLLAI</sequence>
<dbReference type="AlphaFoldDB" id="A0A068SAF7"/>
<dbReference type="VEuPathDB" id="FungiDB:LCOR_10101.1"/>
<evidence type="ECO:0000313" key="1">
    <source>
        <dbReference type="EMBL" id="CDH59279.1"/>
    </source>
</evidence>
<dbReference type="OrthoDB" id="2284791at2759"/>
<name>A0A068SAF7_9FUNG</name>
<reference evidence="1" key="1">
    <citation type="submission" date="2013-08" db="EMBL/GenBank/DDBJ databases">
        <title>Gene expansion shapes genome architecture in the human pathogen Lichtheimia corymbifera: an evolutionary genomics analysis in the ancient terrestrial Mucorales (Mucoromycotina).</title>
        <authorList>
            <person name="Schwartze V.U."/>
            <person name="Winter S."/>
            <person name="Shelest E."/>
            <person name="Marcet-Houben M."/>
            <person name="Horn F."/>
            <person name="Wehner S."/>
            <person name="Hoffmann K."/>
            <person name="Riege K."/>
            <person name="Sammeth M."/>
            <person name="Nowrousian M."/>
            <person name="Valiante V."/>
            <person name="Linde J."/>
            <person name="Jacobsen I.D."/>
            <person name="Marz M."/>
            <person name="Brakhage A.A."/>
            <person name="Gabaldon T."/>
            <person name="Bocker S."/>
            <person name="Voigt K."/>
        </authorList>
    </citation>
    <scope>NUCLEOTIDE SEQUENCE [LARGE SCALE GENOMIC DNA]</scope>
    <source>
        <strain evidence="1">FSU 9682</strain>
    </source>
</reference>
<gene>
    <name evidence="1" type="ORF">LCOR_10101.1</name>
</gene>
<dbReference type="EMBL" id="CBTN010000067">
    <property type="protein sequence ID" value="CDH59279.1"/>
    <property type="molecule type" value="Genomic_DNA"/>
</dbReference>
<evidence type="ECO:0000313" key="2">
    <source>
        <dbReference type="Proteomes" id="UP000027586"/>
    </source>
</evidence>
<protein>
    <submittedName>
        <fullName evidence="1">Uncharacterized protein</fullName>
    </submittedName>
</protein>
<keyword evidence="2" id="KW-1185">Reference proteome</keyword>